<evidence type="ECO:0000256" key="2">
    <source>
        <dbReference type="ARBA" id="ARBA00022692"/>
    </source>
</evidence>
<name>A0A812Y3A8_9DINO</name>
<keyword evidence="3 5" id="KW-1133">Transmembrane helix</keyword>
<proteinExistence type="predicted"/>
<feature type="transmembrane region" description="Helical" evidence="5">
    <location>
        <begin position="234"/>
        <end position="260"/>
    </location>
</feature>
<dbReference type="EMBL" id="CAJNJA010039565">
    <property type="protein sequence ID" value="CAE7757825.1"/>
    <property type="molecule type" value="Genomic_DNA"/>
</dbReference>
<dbReference type="OrthoDB" id="2984333at2759"/>
<evidence type="ECO:0000313" key="8">
    <source>
        <dbReference type="Proteomes" id="UP000601435"/>
    </source>
</evidence>
<dbReference type="GO" id="GO:0005248">
    <property type="term" value="F:voltage-gated sodium channel activity"/>
    <property type="evidence" value="ECO:0007669"/>
    <property type="project" value="TreeGrafter"/>
</dbReference>
<reference evidence="7" key="1">
    <citation type="submission" date="2021-02" db="EMBL/GenBank/DDBJ databases">
        <authorList>
            <person name="Dougan E. K."/>
            <person name="Rhodes N."/>
            <person name="Thang M."/>
            <person name="Chan C."/>
        </authorList>
    </citation>
    <scope>NUCLEOTIDE SEQUENCE</scope>
</reference>
<feature type="transmembrane region" description="Helical" evidence="5">
    <location>
        <begin position="132"/>
        <end position="149"/>
    </location>
</feature>
<dbReference type="GO" id="GO:0001518">
    <property type="term" value="C:voltage-gated sodium channel complex"/>
    <property type="evidence" value="ECO:0007669"/>
    <property type="project" value="TreeGrafter"/>
</dbReference>
<accession>A0A812Y3A8</accession>
<dbReference type="SUPFAM" id="SSF81324">
    <property type="entry name" value="Voltage-gated potassium channels"/>
    <property type="match status" value="1"/>
</dbReference>
<evidence type="ECO:0000256" key="1">
    <source>
        <dbReference type="ARBA" id="ARBA00004141"/>
    </source>
</evidence>
<feature type="transmembrane region" description="Helical" evidence="5">
    <location>
        <begin position="315"/>
        <end position="338"/>
    </location>
</feature>
<dbReference type="Gene3D" id="1.20.120.350">
    <property type="entry name" value="Voltage-gated potassium channels. Chain C"/>
    <property type="match status" value="1"/>
</dbReference>
<dbReference type="Pfam" id="PF00520">
    <property type="entry name" value="Ion_trans"/>
    <property type="match status" value="1"/>
</dbReference>
<feature type="transmembrane region" description="Helical" evidence="5">
    <location>
        <begin position="161"/>
        <end position="182"/>
    </location>
</feature>
<dbReference type="PANTHER" id="PTHR10037:SF62">
    <property type="entry name" value="SODIUM CHANNEL PROTEIN 60E"/>
    <property type="match status" value="1"/>
</dbReference>
<dbReference type="Proteomes" id="UP000601435">
    <property type="component" value="Unassembled WGS sequence"/>
</dbReference>
<evidence type="ECO:0000259" key="6">
    <source>
        <dbReference type="Pfam" id="PF00520"/>
    </source>
</evidence>
<dbReference type="Gene3D" id="1.10.287.70">
    <property type="match status" value="1"/>
</dbReference>
<evidence type="ECO:0000313" key="7">
    <source>
        <dbReference type="EMBL" id="CAE7757825.1"/>
    </source>
</evidence>
<evidence type="ECO:0000256" key="3">
    <source>
        <dbReference type="ARBA" id="ARBA00022989"/>
    </source>
</evidence>
<protein>
    <submittedName>
        <fullName evidence="7">Scn10a protein</fullName>
    </submittedName>
</protein>
<dbReference type="PANTHER" id="PTHR10037">
    <property type="entry name" value="VOLTAGE-GATED CATION CHANNEL CALCIUM AND SODIUM"/>
    <property type="match status" value="1"/>
</dbReference>
<dbReference type="InterPro" id="IPR027359">
    <property type="entry name" value="Volt_channel_dom_sf"/>
</dbReference>
<organism evidence="7 8">
    <name type="scientific">Symbiodinium necroappetens</name>
    <dbReference type="NCBI Taxonomy" id="1628268"/>
    <lineage>
        <taxon>Eukaryota</taxon>
        <taxon>Sar</taxon>
        <taxon>Alveolata</taxon>
        <taxon>Dinophyceae</taxon>
        <taxon>Suessiales</taxon>
        <taxon>Symbiodiniaceae</taxon>
        <taxon>Symbiodinium</taxon>
    </lineage>
</organism>
<evidence type="ECO:0000256" key="4">
    <source>
        <dbReference type="ARBA" id="ARBA00023136"/>
    </source>
</evidence>
<evidence type="ECO:0000256" key="5">
    <source>
        <dbReference type="SAM" id="Phobius"/>
    </source>
</evidence>
<feature type="domain" description="Ion transport" evidence="6">
    <location>
        <begin position="93"/>
        <end position="338"/>
    </location>
</feature>
<sequence>MGQGQKKPVRSRRESILASGAESFNSVPSTTTLRSVLKKRTISSSLAGRAQETSSPCLQRCLQSLVAWMEWFQHLKEPSRRYCFARMVDGNKFSTLCLLVILANAFLIIIVSDYELGHLGEAIPEHYERLELGLTVFYAFELTLKIMVHRMYFFVNEDWRWNIFDFSLVIFSVIEIAISSVLESAIDESGDASLNLGFLRLLRLTKLAKVLRVFRTLKFFTELRLMLDCVLGSFLQIFWCLAMIVFVLYVFSLLIVQGIVDLLISEGDSLADADVRLLEYYYPSVGGALLTLFQSTTAGLDWRDAFEALQKGSDGGLFLSLVFLVYISIFTISIWNIVTSTFVEKAMKLAKPDLDSMLLEQSMRDLKDTEELENLFRPYATTNAEGEEEISLEDLQDAADEAEFLLYLSVRGIDVKNVKLFFYMLGSMHKNSVVDLKSLVKACVRMKGFATSIDLQSVSFEAKLMHSQTKDLFKARFNVGAIEMAQPRQKNARSWNNRRRLRLSVSDPAPNLNAFCERLQVLLLCDLNDNYGGPPGGGQGHICTRHDMP</sequence>
<dbReference type="InterPro" id="IPR043203">
    <property type="entry name" value="VGCC_Ca_Na"/>
</dbReference>
<feature type="transmembrane region" description="Helical" evidence="5">
    <location>
        <begin position="93"/>
        <end position="112"/>
    </location>
</feature>
<keyword evidence="8" id="KW-1185">Reference proteome</keyword>
<gene>
    <name evidence="7" type="primary">Scn10a</name>
    <name evidence="7" type="ORF">SNEC2469_LOCUS22017</name>
</gene>
<dbReference type="InterPro" id="IPR005821">
    <property type="entry name" value="Ion_trans_dom"/>
</dbReference>
<keyword evidence="2 5" id="KW-0812">Transmembrane</keyword>
<keyword evidence="4 5" id="KW-0472">Membrane</keyword>
<comment type="caution">
    <text evidence="7">The sequence shown here is derived from an EMBL/GenBank/DDBJ whole genome shotgun (WGS) entry which is preliminary data.</text>
</comment>
<comment type="subcellular location">
    <subcellularLocation>
        <location evidence="1">Membrane</location>
        <topology evidence="1">Multi-pass membrane protein</topology>
    </subcellularLocation>
</comment>
<dbReference type="AlphaFoldDB" id="A0A812Y3A8"/>
<feature type="transmembrane region" description="Helical" evidence="5">
    <location>
        <begin position="280"/>
        <end position="303"/>
    </location>
</feature>